<keyword evidence="2" id="KW-1185">Reference proteome</keyword>
<dbReference type="AlphaFoldDB" id="A0A834ZV06"/>
<comment type="caution">
    <text evidence="1">The sequence shown here is derived from an EMBL/GenBank/DDBJ whole genome shotgun (WGS) entry which is preliminary data.</text>
</comment>
<dbReference type="EMBL" id="JABCRI010000001">
    <property type="protein sequence ID" value="KAF8413981.1"/>
    <property type="molecule type" value="Genomic_DNA"/>
</dbReference>
<reference evidence="1 2" key="1">
    <citation type="submission" date="2020-04" db="EMBL/GenBank/DDBJ databases">
        <title>Plant Genome Project.</title>
        <authorList>
            <person name="Zhang R.-G."/>
        </authorList>
    </citation>
    <scope>NUCLEOTIDE SEQUENCE [LARGE SCALE GENOMIC DNA]</scope>
    <source>
        <strain evidence="1">YNK0</strain>
        <tissue evidence="1">Leaf</tissue>
    </source>
</reference>
<organism evidence="1 2">
    <name type="scientific">Tetracentron sinense</name>
    <name type="common">Spur-leaf</name>
    <dbReference type="NCBI Taxonomy" id="13715"/>
    <lineage>
        <taxon>Eukaryota</taxon>
        <taxon>Viridiplantae</taxon>
        <taxon>Streptophyta</taxon>
        <taxon>Embryophyta</taxon>
        <taxon>Tracheophyta</taxon>
        <taxon>Spermatophyta</taxon>
        <taxon>Magnoliopsida</taxon>
        <taxon>Trochodendrales</taxon>
        <taxon>Trochodendraceae</taxon>
        <taxon>Tetracentron</taxon>
    </lineage>
</organism>
<gene>
    <name evidence="1" type="ORF">HHK36_001979</name>
</gene>
<evidence type="ECO:0000313" key="2">
    <source>
        <dbReference type="Proteomes" id="UP000655225"/>
    </source>
</evidence>
<sequence length="165" mass="18521">MAIMESFQKSRIRGIWFCSTSASVIGNPMGFARNVGLDIRDFLSIPAKGNLQVLNIIDSSYHLLNAMKDTSFHSRLAALRLDLDEEMIVSFFDFIRTVISRLQSGALSCPDSTLPIVYENHSSSPSLPLVFSIGAPWQQIYFLSKKAEEIYVEVFVLALIKLTLR</sequence>
<name>A0A834ZV06_TETSI</name>
<evidence type="ECO:0000313" key="1">
    <source>
        <dbReference type="EMBL" id="KAF8413981.1"/>
    </source>
</evidence>
<dbReference type="Proteomes" id="UP000655225">
    <property type="component" value="Unassembled WGS sequence"/>
</dbReference>
<proteinExistence type="predicted"/>
<dbReference type="OrthoDB" id="428159at2759"/>
<accession>A0A834ZV06</accession>
<protein>
    <submittedName>
        <fullName evidence="1">Uncharacterized protein</fullName>
    </submittedName>
</protein>